<evidence type="ECO:0000256" key="3">
    <source>
        <dbReference type="SAM" id="Phobius"/>
    </source>
</evidence>
<keyword evidence="1" id="KW-0175">Coiled coil</keyword>
<dbReference type="AlphaFoldDB" id="A0A8H6SYH8"/>
<keyword evidence="5" id="KW-1185">Reference proteome</keyword>
<dbReference type="OrthoDB" id="4179406at2759"/>
<organism evidence="4 5">
    <name type="scientific">Mycena chlorophos</name>
    <name type="common">Agaric fungus</name>
    <name type="synonym">Agaricus chlorophos</name>
    <dbReference type="NCBI Taxonomy" id="658473"/>
    <lineage>
        <taxon>Eukaryota</taxon>
        <taxon>Fungi</taxon>
        <taxon>Dikarya</taxon>
        <taxon>Basidiomycota</taxon>
        <taxon>Agaricomycotina</taxon>
        <taxon>Agaricomycetes</taxon>
        <taxon>Agaricomycetidae</taxon>
        <taxon>Agaricales</taxon>
        <taxon>Marasmiineae</taxon>
        <taxon>Mycenaceae</taxon>
        <taxon>Mycena</taxon>
    </lineage>
</organism>
<gene>
    <name evidence="4" type="ORF">HMN09_00709300</name>
</gene>
<keyword evidence="3" id="KW-0812">Transmembrane</keyword>
<keyword evidence="3" id="KW-0472">Membrane</keyword>
<protein>
    <submittedName>
        <fullName evidence="4">Uncharacterized protein</fullName>
    </submittedName>
</protein>
<sequence>MTATTRQRANKIRDEGKDDEAAWEDLDDDETEVEGKDEEVEASLPHSPGPSLSARSSPRARRRRRPIPVEKPKTKFPASPSKKAVVAPKSFATQPIVSADSVSVLRYFLRYLVGVFGIALNFLRYPLSFLVFCWMLALIVHQISRTMRTAFAPICWMPIVSQSAFCQIGSVQGSQGQQPQWADFPKLVDVQSATLEQLLDESASGSTLALQLKKAEIATVDLVTLVRVSDLKSRDVLGDALRMFVDDAKTAGRSLNKLNAKVSSAVDGVYAVNDYALRTIEGARSAPSNSPTIIQRMLPWPFNSKPPTDLVLGAFEDSMNYLSHTMSNLILEFELNLNNLNKLEEELSVLHELVTREDKSLSTAKEELLAELWSKVGGNKRRLRGYENHLTLLKGLGEYRKQALAHVVGALQTLTQMSEEIESLRERVAAPELVGSKIPLEVHLQSIQGGLERLQESRQTAKARETEAAKRILGIEM</sequence>
<evidence type="ECO:0000313" key="4">
    <source>
        <dbReference type="EMBL" id="KAF7308600.1"/>
    </source>
</evidence>
<feature type="transmembrane region" description="Helical" evidence="3">
    <location>
        <begin position="111"/>
        <end position="140"/>
    </location>
</feature>
<proteinExistence type="predicted"/>
<evidence type="ECO:0000313" key="5">
    <source>
        <dbReference type="Proteomes" id="UP000613580"/>
    </source>
</evidence>
<feature type="compositionally biased region" description="Acidic residues" evidence="2">
    <location>
        <begin position="21"/>
        <end position="41"/>
    </location>
</feature>
<reference evidence="4" key="1">
    <citation type="submission" date="2020-05" db="EMBL/GenBank/DDBJ databases">
        <title>Mycena genomes resolve the evolution of fungal bioluminescence.</title>
        <authorList>
            <person name="Tsai I.J."/>
        </authorList>
    </citation>
    <scope>NUCLEOTIDE SEQUENCE</scope>
    <source>
        <strain evidence="4">110903Hualien_Pintung</strain>
    </source>
</reference>
<keyword evidence="3" id="KW-1133">Transmembrane helix</keyword>
<evidence type="ECO:0000256" key="1">
    <source>
        <dbReference type="SAM" id="Coils"/>
    </source>
</evidence>
<feature type="coiled-coil region" evidence="1">
    <location>
        <begin position="407"/>
        <end position="471"/>
    </location>
</feature>
<dbReference type="EMBL" id="JACAZE010000008">
    <property type="protein sequence ID" value="KAF7308600.1"/>
    <property type="molecule type" value="Genomic_DNA"/>
</dbReference>
<accession>A0A8H6SYH8</accession>
<evidence type="ECO:0000256" key="2">
    <source>
        <dbReference type="SAM" id="MobiDB-lite"/>
    </source>
</evidence>
<feature type="compositionally biased region" description="Basic and acidic residues" evidence="2">
    <location>
        <begin position="11"/>
        <end position="20"/>
    </location>
</feature>
<feature type="region of interest" description="Disordered" evidence="2">
    <location>
        <begin position="1"/>
        <end position="81"/>
    </location>
</feature>
<dbReference type="Proteomes" id="UP000613580">
    <property type="component" value="Unassembled WGS sequence"/>
</dbReference>
<comment type="caution">
    <text evidence="4">The sequence shown here is derived from an EMBL/GenBank/DDBJ whole genome shotgun (WGS) entry which is preliminary data.</text>
</comment>
<name>A0A8H6SYH8_MYCCL</name>